<dbReference type="GO" id="GO:0097367">
    <property type="term" value="F:carbohydrate derivative binding"/>
    <property type="evidence" value="ECO:0007669"/>
    <property type="project" value="InterPro"/>
</dbReference>
<dbReference type="Pfam" id="PF01380">
    <property type="entry name" value="SIS"/>
    <property type="match status" value="1"/>
</dbReference>
<evidence type="ECO:0000256" key="1">
    <source>
        <dbReference type="ARBA" id="ARBA00023015"/>
    </source>
</evidence>
<accession>A0A5D6W4C9</accession>
<dbReference type="Gene3D" id="1.10.10.10">
    <property type="entry name" value="Winged helix-like DNA-binding domain superfamily/Winged helix DNA-binding domain"/>
    <property type="match status" value="1"/>
</dbReference>
<dbReference type="OrthoDB" id="3684496at2"/>
<dbReference type="GO" id="GO:0003700">
    <property type="term" value="F:DNA-binding transcription factor activity"/>
    <property type="evidence" value="ECO:0007669"/>
    <property type="project" value="InterPro"/>
</dbReference>
<dbReference type="InterPro" id="IPR001347">
    <property type="entry name" value="SIS_dom"/>
</dbReference>
<dbReference type="SUPFAM" id="SSF46689">
    <property type="entry name" value="Homeodomain-like"/>
    <property type="match status" value="1"/>
</dbReference>
<dbReference type="GO" id="GO:1901135">
    <property type="term" value="P:carbohydrate derivative metabolic process"/>
    <property type="evidence" value="ECO:0007669"/>
    <property type="project" value="InterPro"/>
</dbReference>
<evidence type="ECO:0000313" key="6">
    <source>
        <dbReference type="EMBL" id="TYZ22302.1"/>
    </source>
</evidence>
<dbReference type="GO" id="GO:0003677">
    <property type="term" value="F:DNA binding"/>
    <property type="evidence" value="ECO:0007669"/>
    <property type="project" value="UniProtKB-KW"/>
</dbReference>
<dbReference type="InterPro" id="IPR035472">
    <property type="entry name" value="RpiR-like_SIS"/>
</dbReference>
<dbReference type="PROSITE" id="PS51464">
    <property type="entry name" value="SIS"/>
    <property type="match status" value="1"/>
</dbReference>
<keyword evidence="2" id="KW-0238">DNA-binding</keyword>
<proteinExistence type="predicted"/>
<keyword evidence="1" id="KW-0805">Transcription regulation</keyword>
<dbReference type="InterPro" id="IPR000281">
    <property type="entry name" value="HTH_RpiR"/>
</dbReference>
<feature type="domain" description="HTH rpiR-type" evidence="4">
    <location>
        <begin position="1"/>
        <end position="76"/>
    </location>
</feature>
<dbReference type="InterPro" id="IPR036388">
    <property type="entry name" value="WH-like_DNA-bd_sf"/>
</dbReference>
<reference evidence="6 7" key="1">
    <citation type="submission" date="2019-08" db="EMBL/GenBank/DDBJ databases">
        <title>Selenomonas sp. mPRGC5 and Selenomonas sp. mPRGC8 isolated from ruminal fluid of dairy goat (Capra hircus).</title>
        <authorList>
            <person name="Poothong S."/>
            <person name="Nuengjamnong C."/>
            <person name="Tanasupawat S."/>
        </authorList>
    </citation>
    <scope>NUCLEOTIDE SEQUENCE [LARGE SCALE GENOMIC DNA]</scope>
    <source>
        <strain evidence="7">mPRGC5</strain>
    </source>
</reference>
<dbReference type="RefSeq" id="WP_149171645.1">
    <property type="nucleotide sequence ID" value="NZ_VTOY01000006.1"/>
</dbReference>
<protein>
    <submittedName>
        <fullName evidence="6">MurR/RpiR family transcriptional regulator</fullName>
    </submittedName>
</protein>
<dbReference type="PANTHER" id="PTHR30514">
    <property type="entry name" value="GLUCOKINASE"/>
    <property type="match status" value="1"/>
</dbReference>
<dbReference type="Proteomes" id="UP000323646">
    <property type="component" value="Unassembled WGS sequence"/>
</dbReference>
<evidence type="ECO:0000256" key="3">
    <source>
        <dbReference type="ARBA" id="ARBA00023163"/>
    </source>
</evidence>
<evidence type="ECO:0000313" key="7">
    <source>
        <dbReference type="Proteomes" id="UP000323646"/>
    </source>
</evidence>
<dbReference type="EMBL" id="VTOY01000006">
    <property type="protein sequence ID" value="TYZ22302.1"/>
    <property type="molecule type" value="Genomic_DNA"/>
</dbReference>
<dbReference type="AlphaFoldDB" id="A0A5D6W4C9"/>
<feature type="domain" description="SIS" evidence="5">
    <location>
        <begin position="124"/>
        <end position="261"/>
    </location>
</feature>
<comment type="caution">
    <text evidence="6">The sequence shown here is derived from an EMBL/GenBank/DDBJ whole genome shotgun (WGS) entry which is preliminary data.</text>
</comment>
<dbReference type="Gene3D" id="3.40.50.10490">
    <property type="entry name" value="Glucose-6-phosphate isomerase like protein, domain 1"/>
    <property type="match status" value="1"/>
</dbReference>
<dbReference type="CDD" id="cd05013">
    <property type="entry name" value="SIS_RpiR"/>
    <property type="match status" value="1"/>
</dbReference>
<evidence type="ECO:0000256" key="2">
    <source>
        <dbReference type="ARBA" id="ARBA00023125"/>
    </source>
</evidence>
<name>A0A5D6W4C9_9FIRM</name>
<dbReference type="InterPro" id="IPR046348">
    <property type="entry name" value="SIS_dom_sf"/>
</dbReference>
<keyword evidence="3" id="KW-0804">Transcription</keyword>
<dbReference type="SUPFAM" id="SSF53697">
    <property type="entry name" value="SIS domain"/>
    <property type="match status" value="1"/>
</dbReference>
<evidence type="ECO:0000259" key="5">
    <source>
        <dbReference type="PROSITE" id="PS51464"/>
    </source>
</evidence>
<dbReference type="InterPro" id="IPR009057">
    <property type="entry name" value="Homeodomain-like_sf"/>
</dbReference>
<sequence>MRLLKIMQENERFSQTEQAIVQYMLEHPKEVAELTTREIAAKTYTSPAAVFRLTQKLGLKGYNEFRIKFTSEISRVNPESFSIRHRPVTQKDKPEDVVRKIAALEVEAIEETKNEFDINQLEAIMNRMEKAEMIDIYAYDQNYALAQMAVYNFMQVKLPVVAYNSMNSQISSALVADKKHLAIIISRSGENRRLIRLAEILKRRGVHTVLLTVSPHSPLVSLCNEYVYIANTTNFLDLGGMLFSVGVRYFIDTIFAMRLARRYDEIESFTDQFDDACGSQYDDKRRIW</sequence>
<evidence type="ECO:0000259" key="4">
    <source>
        <dbReference type="PROSITE" id="PS51071"/>
    </source>
</evidence>
<keyword evidence="7" id="KW-1185">Reference proteome</keyword>
<organism evidence="6 7">
    <name type="scientific">Selenomonas ruminis</name>
    <dbReference type="NCBI Taxonomy" id="2593411"/>
    <lineage>
        <taxon>Bacteria</taxon>
        <taxon>Bacillati</taxon>
        <taxon>Bacillota</taxon>
        <taxon>Negativicutes</taxon>
        <taxon>Selenomonadales</taxon>
        <taxon>Selenomonadaceae</taxon>
        <taxon>Selenomonas</taxon>
    </lineage>
</organism>
<gene>
    <name evidence="6" type="ORF">FZ040_08790</name>
</gene>
<dbReference type="PANTHER" id="PTHR30514:SF10">
    <property type="entry name" value="MURR_RPIR FAMILY TRANSCRIPTIONAL REGULATOR"/>
    <property type="match status" value="1"/>
</dbReference>
<dbReference type="Pfam" id="PF01418">
    <property type="entry name" value="HTH_6"/>
    <property type="match status" value="1"/>
</dbReference>
<dbReference type="PROSITE" id="PS51071">
    <property type="entry name" value="HTH_RPIR"/>
    <property type="match status" value="1"/>
</dbReference>
<dbReference type="InterPro" id="IPR047640">
    <property type="entry name" value="RpiR-like"/>
</dbReference>